<dbReference type="InterPro" id="IPR000394">
    <property type="entry name" value="RNA_pol_sigma_54"/>
</dbReference>
<dbReference type="PROSITE" id="PS50044">
    <property type="entry name" value="SIGMA54_3"/>
    <property type="match status" value="1"/>
</dbReference>
<evidence type="ECO:0000256" key="5">
    <source>
        <dbReference type="ARBA" id="ARBA00023015"/>
    </source>
</evidence>
<comment type="similarity">
    <text evidence="1 9">Belongs to the sigma-54 factor family.</text>
</comment>
<protein>
    <recommendedName>
        <fullName evidence="9">RNA polymerase sigma-54 factor</fullName>
    </recommendedName>
</protein>
<evidence type="ECO:0000313" key="13">
    <source>
        <dbReference type="EMBL" id="MBC9207339.1"/>
    </source>
</evidence>
<keyword evidence="2 9" id="KW-0240">DNA-directed RNA polymerase</keyword>
<dbReference type="Pfam" id="PF04552">
    <property type="entry name" value="Sigma54_DBD"/>
    <property type="match status" value="1"/>
</dbReference>
<dbReference type="EMBL" id="JACTVA010000016">
    <property type="protein sequence ID" value="MBC9207339.1"/>
    <property type="molecule type" value="Genomic_DNA"/>
</dbReference>
<evidence type="ECO:0000256" key="9">
    <source>
        <dbReference type="PIRNR" id="PIRNR000774"/>
    </source>
</evidence>
<dbReference type="NCBIfam" id="NF004596">
    <property type="entry name" value="PRK05932.1-3"/>
    <property type="match status" value="1"/>
</dbReference>
<evidence type="ECO:0000256" key="3">
    <source>
        <dbReference type="ARBA" id="ARBA00022679"/>
    </source>
</evidence>
<dbReference type="Gene3D" id="1.10.10.60">
    <property type="entry name" value="Homeodomain-like"/>
    <property type="match status" value="1"/>
</dbReference>
<feature type="region of interest" description="Disordered" evidence="10">
    <location>
        <begin position="49"/>
        <end position="89"/>
    </location>
</feature>
<evidence type="ECO:0000256" key="4">
    <source>
        <dbReference type="ARBA" id="ARBA00022695"/>
    </source>
</evidence>
<evidence type="ECO:0000313" key="14">
    <source>
        <dbReference type="Proteomes" id="UP000626026"/>
    </source>
</evidence>
<keyword evidence="6 9" id="KW-0731">Sigma factor</keyword>
<dbReference type="PROSITE" id="PS00718">
    <property type="entry name" value="SIGMA54_2"/>
    <property type="match status" value="1"/>
</dbReference>
<sequence length="503" mass="55440">MAIGPRLDLRHTQSLVMTPQLRQAIKLLQSSNIEVTAFIEEELERNPLLERDEGAAEPGAEAQQRAREAFGEAQPVATPAQPDSYDSTGAATLPAEAEAPLDIGDWSNVYDSSEAPGRGGRADFADDDRGIDELAAERRRNLREELAEQVRLTFRDHADRMIAAQLLALVDAAGRLSVADAQIAAALGCAEARVAAIRARMQRFEPVGMFCHGLAECLAVQLAERNRLDPAMQALLDNLELLARRDLRALMRICGVDAEDMAEMVAELKRLDPKPGAGFDDDPAPVLVPDVLMRRAPIAPEPDAPDWILELNPETLPRVLVNRGFHARTLVGANREVRAFLAEQYQSANWLVKSLEQRANTILKVSAEIVRRQDAFFHHGVSHLRPLILRDVAEAVEMHESTVSRVTANKYIATPRGNFELKYFFTTAIGGTGGETFSAEAIRHRIRTMVDAESAADILSDDAIVAMLKREGVDIARRTVAKYREALHIPSSVQRKREKAVPA</sequence>
<keyword evidence="7 9" id="KW-0238">DNA-binding</keyword>
<evidence type="ECO:0000256" key="10">
    <source>
        <dbReference type="SAM" id="MobiDB-lite"/>
    </source>
</evidence>
<dbReference type="Pfam" id="PF00309">
    <property type="entry name" value="Sigma54_AID"/>
    <property type="match status" value="1"/>
</dbReference>
<accession>A0ABR7RLZ8</accession>
<organism evidence="13 14">
    <name type="scientific">Teichococcus aerophilus</name>
    <dbReference type="NCBI Taxonomy" id="1224513"/>
    <lineage>
        <taxon>Bacteria</taxon>
        <taxon>Pseudomonadati</taxon>
        <taxon>Pseudomonadota</taxon>
        <taxon>Alphaproteobacteria</taxon>
        <taxon>Acetobacterales</taxon>
        <taxon>Roseomonadaceae</taxon>
        <taxon>Roseomonas</taxon>
    </lineage>
</organism>
<keyword evidence="8 9" id="KW-0804">Transcription</keyword>
<reference evidence="13 14" key="1">
    <citation type="journal article" date="2013" name="Int. J. Syst. Evol. Microbiol.">
        <title>Roseomonas aerophila sp. nov., isolated from air.</title>
        <authorList>
            <person name="Kim S.J."/>
            <person name="Weon H.Y."/>
            <person name="Ahn J.H."/>
            <person name="Hong S.B."/>
            <person name="Seok S.J."/>
            <person name="Whang K.S."/>
            <person name="Kwon S.W."/>
        </authorList>
    </citation>
    <scope>NUCLEOTIDE SEQUENCE [LARGE SCALE GENOMIC DNA]</scope>
    <source>
        <strain evidence="13 14">NBRC 108923</strain>
    </source>
</reference>
<evidence type="ECO:0000256" key="1">
    <source>
        <dbReference type="ARBA" id="ARBA00008798"/>
    </source>
</evidence>
<feature type="domain" description="RNA polymerase sigma factor 54 DNA-binding" evidence="11">
    <location>
        <begin position="339"/>
        <end position="497"/>
    </location>
</feature>
<dbReference type="NCBIfam" id="TIGR02395">
    <property type="entry name" value="rpoN_sigma"/>
    <property type="match status" value="1"/>
</dbReference>
<dbReference type="PANTHER" id="PTHR32248:SF4">
    <property type="entry name" value="RNA POLYMERASE SIGMA-54 FACTOR"/>
    <property type="match status" value="1"/>
</dbReference>
<keyword evidence="3 9" id="KW-0808">Transferase</keyword>
<evidence type="ECO:0000259" key="11">
    <source>
        <dbReference type="Pfam" id="PF04552"/>
    </source>
</evidence>
<dbReference type="NCBIfam" id="NF009118">
    <property type="entry name" value="PRK12469.1"/>
    <property type="match status" value="1"/>
</dbReference>
<evidence type="ECO:0000259" key="12">
    <source>
        <dbReference type="Pfam" id="PF04963"/>
    </source>
</evidence>
<evidence type="ECO:0000256" key="7">
    <source>
        <dbReference type="ARBA" id="ARBA00023125"/>
    </source>
</evidence>
<feature type="domain" description="RNA polymerase sigma factor 54 core-binding" evidence="12">
    <location>
        <begin position="136"/>
        <end position="323"/>
    </location>
</feature>
<evidence type="ECO:0000256" key="8">
    <source>
        <dbReference type="ARBA" id="ARBA00023163"/>
    </source>
</evidence>
<dbReference type="PIRSF" id="PIRSF000774">
    <property type="entry name" value="RpoN"/>
    <property type="match status" value="1"/>
</dbReference>
<dbReference type="InterPro" id="IPR007046">
    <property type="entry name" value="RNA_pol_sigma_54_core-bd"/>
</dbReference>
<dbReference type="Gene3D" id="1.10.10.1330">
    <property type="entry name" value="RNA polymerase sigma-54 factor, core-binding domain"/>
    <property type="match status" value="1"/>
</dbReference>
<dbReference type="PRINTS" id="PR00045">
    <property type="entry name" value="SIGMA54FCT"/>
</dbReference>
<dbReference type="InterPro" id="IPR007634">
    <property type="entry name" value="RNA_pol_sigma_54_DNA-bd"/>
</dbReference>
<name>A0ABR7RLZ8_9PROT</name>
<evidence type="ECO:0000256" key="2">
    <source>
        <dbReference type="ARBA" id="ARBA00022478"/>
    </source>
</evidence>
<dbReference type="Proteomes" id="UP000626026">
    <property type="component" value="Unassembled WGS sequence"/>
</dbReference>
<keyword evidence="5 9" id="KW-0805">Transcription regulation</keyword>
<keyword evidence="14" id="KW-1185">Reference proteome</keyword>
<proteinExistence type="inferred from homology"/>
<dbReference type="PANTHER" id="PTHR32248">
    <property type="entry name" value="RNA POLYMERASE SIGMA-54 FACTOR"/>
    <property type="match status" value="1"/>
</dbReference>
<dbReference type="Pfam" id="PF04963">
    <property type="entry name" value="Sigma54_CBD"/>
    <property type="match status" value="1"/>
</dbReference>
<comment type="function">
    <text evidence="9">Sigma factors are initiation factors that promote the attachment of RNA polymerase to specific initiation sites and are then released.</text>
</comment>
<gene>
    <name evidence="13" type="primary">rpoN</name>
    <name evidence="13" type="ORF">IBL26_10865</name>
</gene>
<dbReference type="RefSeq" id="WP_187784508.1">
    <property type="nucleotide sequence ID" value="NZ_JACTVA010000016.1"/>
</dbReference>
<dbReference type="PROSITE" id="PS00717">
    <property type="entry name" value="SIGMA54_1"/>
    <property type="match status" value="1"/>
</dbReference>
<evidence type="ECO:0000256" key="6">
    <source>
        <dbReference type="ARBA" id="ARBA00023082"/>
    </source>
</evidence>
<dbReference type="InterPro" id="IPR038709">
    <property type="entry name" value="RpoN_core-bd_sf"/>
</dbReference>
<comment type="caution">
    <text evidence="13">The sequence shown here is derived from an EMBL/GenBank/DDBJ whole genome shotgun (WGS) entry which is preliminary data.</text>
</comment>
<keyword evidence="4 9" id="KW-0548">Nucleotidyltransferase</keyword>